<dbReference type="EMBL" id="BAABFL010000448">
    <property type="protein sequence ID" value="GAA4651338.1"/>
    <property type="molecule type" value="Genomic_DNA"/>
</dbReference>
<keyword evidence="1" id="KW-0812">Transmembrane</keyword>
<evidence type="ECO:0000313" key="2">
    <source>
        <dbReference type="EMBL" id="GAA4651338.1"/>
    </source>
</evidence>
<sequence length="60" mass="6566">MTKLLTILLVLFAVLGVLVMVLERYAKPVSAEAQSKMSSIIMVLVFILLVGRLLMEVFGG</sequence>
<proteinExistence type="predicted"/>
<accession>A0ABP8V774</accession>
<keyword evidence="1" id="KW-1133">Transmembrane helix</keyword>
<feature type="transmembrane region" description="Helical" evidence="1">
    <location>
        <begin position="36"/>
        <end position="55"/>
    </location>
</feature>
<gene>
    <name evidence="2" type="ORF">GCM10023116_36220</name>
</gene>
<reference evidence="3" key="1">
    <citation type="journal article" date="2019" name="Int. J. Syst. Evol. Microbiol.">
        <title>The Global Catalogue of Microorganisms (GCM) 10K type strain sequencing project: providing services to taxonomists for standard genome sequencing and annotation.</title>
        <authorList>
            <consortium name="The Broad Institute Genomics Platform"/>
            <consortium name="The Broad Institute Genome Sequencing Center for Infectious Disease"/>
            <person name="Wu L."/>
            <person name="Ma J."/>
        </authorList>
    </citation>
    <scope>NUCLEOTIDE SEQUENCE [LARGE SCALE GENOMIC DNA]</scope>
    <source>
        <strain evidence="3">JCM 17805</strain>
    </source>
</reference>
<evidence type="ECO:0000256" key="1">
    <source>
        <dbReference type="SAM" id="Phobius"/>
    </source>
</evidence>
<comment type="caution">
    <text evidence="2">The sequence shown here is derived from an EMBL/GenBank/DDBJ whole genome shotgun (WGS) entry which is preliminary data.</text>
</comment>
<protein>
    <submittedName>
        <fullName evidence="2">Uncharacterized protein</fullName>
    </submittedName>
</protein>
<keyword evidence="1" id="KW-0472">Membrane</keyword>
<name>A0ABP8V774_9GAMM</name>
<dbReference type="Proteomes" id="UP001500604">
    <property type="component" value="Unassembled WGS sequence"/>
</dbReference>
<keyword evidence="3" id="KW-1185">Reference proteome</keyword>
<dbReference type="RefSeq" id="WP_345197700.1">
    <property type="nucleotide sequence ID" value="NZ_BAABFL010000448.1"/>
</dbReference>
<organism evidence="2 3">
    <name type="scientific">Kistimonas scapharcae</name>
    <dbReference type="NCBI Taxonomy" id="1036133"/>
    <lineage>
        <taxon>Bacteria</taxon>
        <taxon>Pseudomonadati</taxon>
        <taxon>Pseudomonadota</taxon>
        <taxon>Gammaproteobacteria</taxon>
        <taxon>Oceanospirillales</taxon>
        <taxon>Endozoicomonadaceae</taxon>
        <taxon>Kistimonas</taxon>
    </lineage>
</organism>
<evidence type="ECO:0000313" key="3">
    <source>
        <dbReference type="Proteomes" id="UP001500604"/>
    </source>
</evidence>